<proteinExistence type="predicted"/>
<protein>
    <recommendedName>
        <fullName evidence="2">Protein kinase domain-containing protein</fullName>
    </recommendedName>
</protein>
<dbReference type="STRING" id="1348612.A0A397JIC8"/>
<dbReference type="GO" id="GO:0044773">
    <property type="term" value="P:mitotic DNA damage checkpoint signaling"/>
    <property type="evidence" value="ECO:0007669"/>
    <property type="project" value="TreeGrafter"/>
</dbReference>
<name>A0A397JIC8_9GLOM</name>
<accession>A0A397JIC8</accession>
<gene>
    <name evidence="3" type="ORF">Glove_61g7</name>
</gene>
<feature type="compositionally biased region" description="Low complexity" evidence="1">
    <location>
        <begin position="682"/>
        <end position="696"/>
    </location>
</feature>
<dbReference type="GO" id="GO:0005737">
    <property type="term" value="C:cytoplasm"/>
    <property type="evidence" value="ECO:0007669"/>
    <property type="project" value="TreeGrafter"/>
</dbReference>
<dbReference type="Proteomes" id="UP000266861">
    <property type="component" value="Unassembled WGS sequence"/>
</dbReference>
<feature type="region of interest" description="Disordered" evidence="1">
    <location>
        <begin position="527"/>
        <end position="551"/>
    </location>
</feature>
<dbReference type="PANTHER" id="PTHR44167:SF25">
    <property type="entry name" value="PROTEIN KINASE DOMAIN CONTAINING PROTEIN"/>
    <property type="match status" value="1"/>
</dbReference>
<dbReference type="SUPFAM" id="SSF56112">
    <property type="entry name" value="Protein kinase-like (PK-like)"/>
    <property type="match status" value="1"/>
</dbReference>
<feature type="compositionally biased region" description="Gly residues" evidence="1">
    <location>
        <begin position="564"/>
        <end position="581"/>
    </location>
</feature>
<feature type="region of interest" description="Disordered" evidence="1">
    <location>
        <begin position="564"/>
        <end position="703"/>
    </location>
</feature>
<dbReference type="GO" id="GO:0005524">
    <property type="term" value="F:ATP binding"/>
    <property type="evidence" value="ECO:0007669"/>
    <property type="project" value="InterPro"/>
</dbReference>
<evidence type="ECO:0000313" key="4">
    <source>
        <dbReference type="Proteomes" id="UP000266861"/>
    </source>
</evidence>
<dbReference type="GO" id="GO:0004674">
    <property type="term" value="F:protein serine/threonine kinase activity"/>
    <property type="evidence" value="ECO:0007669"/>
    <property type="project" value="TreeGrafter"/>
</dbReference>
<feature type="compositionally biased region" description="Low complexity" evidence="1">
    <location>
        <begin position="648"/>
        <end position="665"/>
    </location>
</feature>
<feature type="compositionally biased region" description="Pro residues" evidence="1">
    <location>
        <begin position="1052"/>
        <end position="1061"/>
    </location>
</feature>
<evidence type="ECO:0000256" key="1">
    <source>
        <dbReference type="SAM" id="MobiDB-lite"/>
    </source>
</evidence>
<keyword evidence="4" id="KW-1185">Reference proteome</keyword>
<dbReference type="PANTHER" id="PTHR44167">
    <property type="entry name" value="OVARIAN-SPECIFIC SERINE/THREONINE-PROTEIN KINASE LOK-RELATED"/>
    <property type="match status" value="1"/>
</dbReference>
<feature type="compositionally biased region" description="Polar residues" evidence="1">
    <location>
        <begin position="628"/>
        <end position="647"/>
    </location>
</feature>
<feature type="compositionally biased region" description="Low complexity" evidence="1">
    <location>
        <begin position="615"/>
        <end position="627"/>
    </location>
</feature>
<evidence type="ECO:0000313" key="3">
    <source>
        <dbReference type="EMBL" id="RHZ85716.1"/>
    </source>
</evidence>
<dbReference type="OrthoDB" id="2449239at2759"/>
<dbReference type="GO" id="GO:0005634">
    <property type="term" value="C:nucleus"/>
    <property type="evidence" value="ECO:0007669"/>
    <property type="project" value="TreeGrafter"/>
</dbReference>
<feature type="compositionally biased region" description="Basic and acidic residues" evidence="1">
    <location>
        <begin position="599"/>
        <end position="613"/>
    </location>
</feature>
<feature type="region of interest" description="Disordered" evidence="1">
    <location>
        <begin position="1043"/>
        <end position="1063"/>
    </location>
</feature>
<dbReference type="EMBL" id="PQFF01000058">
    <property type="protein sequence ID" value="RHZ85716.1"/>
    <property type="molecule type" value="Genomic_DNA"/>
</dbReference>
<dbReference type="InterPro" id="IPR011009">
    <property type="entry name" value="Kinase-like_dom_sf"/>
</dbReference>
<dbReference type="Pfam" id="PF00069">
    <property type="entry name" value="Pkinase"/>
    <property type="match status" value="1"/>
</dbReference>
<dbReference type="SMART" id="SM00220">
    <property type="entry name" value="S_TKc"/>
    <property type="match status" value="1"/>
</dbReference>
<feature type="compositionally biased region" description="Polar residues" evidence="1">
    <location>
        <begin position="666"/>
        <end position="681"/>
    </location>
</feature>
<feature type="region of interest" description="Disordered" evidence="1">
    <location>
        <begin position="1155"/>
        <end position="1182"/>
    </location>
</feature>
<feature type="region of interest" description="Disordered" evidence="1">
    <location>
        <begin position="735"/>
        <end position="759"/>
    </location>
</feature>
<organism evidence="3 4">
    <name type="scientific">Diversispora epigaea</name>
    <dbReference type="NCBI Taxonomy" id="1348612"/>
    <lineage>
        <taxon>Eukaryota</taxon>
        <taxon>Fungi</taxon>
        <taxon>Fungi incertae sedis</taxon>
        <taxon>Mucoromycota</taxon>
        <taxon>Glomeromycotina</taxon>
        <taxon>Glomeromycetes</taxon>
        <taxon>Diversisporales</taxon>
        <taxon>Diversisporaceae</taxon>
        <taxon>Diversispora</taxon>
    </lineage>
</organism>
<feature type="compositionally biased region" description="Polar residues" evidence="1">
    <location>
        <begin position="536"/>
        <end position="548"/>
    </location>
</feature>
<evidence type="ECO:0000259" key="2">
    <source>
        <dbReference type="PROSITE" id="PS50011"/>
    </source>
</evidence>
<dbReference type="PROSITE" id="PS50011">
    <property type="entry name" value="PROTEIN_KINASE_DOM"/>
    <property type="match status" value="1"/>
</dbReference>
<dbReference type="Gene3D" id="1.10.510.10">
    <property type="entry name" value="Transferase(Phosphotransferase) domain 1"/>
    <property type="match status" value="2"/>
</dbReference>
<feature type="domain" description="Protein kinase" evidence="2">
    <location>
        <begin position="764"/>
        <end position="1233"/>
    </location>
</feature>
<sequence>MVYLNQFLGTNNMTQFNDSIENENPLGGIIIKGIRCTLKVKKQQPKISKFVKSILRDNTKLRLEFEFNQEIKSTGVNELTQSSNKQDEKNGSWQENMVFTVSSSSYQSMMNTDLLIRCWDPTIKGRIGCIGEAKQNLAYHEQFSREETYCELDLGYSDSIIVSFYVYFFSNDPPSSLMREFDDPNIRGRNIGIILIKKIQLKCDKAVGPVGYLEFGLEREKSSHSTKKYWNILNSELKYIVSLDFIARHDELFIKFYYGSSGSVAKTKFHIGPAAATEILWPLLEAGESVDVGEYMLLEHGLCVGKIRFEISCHRSLNSKKFFSMCSQYLKKTSRDFDIDNKTNATKSSGSPTTTISSINHTNIQIQTNQIIQSRTIPPTSPIIQSRTIPPTSLTNIQTQINPNIQTQINPNIQTNLVNPNIQTNLINPNIQTNLFNPNIQTNPINPNIQANLGNPNIQTNLINPNIQTNPINPIIQTNPNISSPLNLISPINLTNPINQINQSIYPFQNQNDINPLLLRKSSSTSSYARSPVSSHPSSQQDYESFTQGMVGVGGGGGGGGGVGVGVRVGGDGGGDGGGGYNKDIREKVHRTPSSRSDCSYESRSESSFHEYSSEDPTNNPNSNNDNQVRTSGLSRSNENDINQERYSSQSKSQAPSSISQASSINQLPSRSNSNRSNQTVSSQNSRSNILSSSSLSKKKNSHFTPKTICGDRYMITTPVVNNNYYIFKSLTRTSSDKSTSSQSSYKTPTTTSTTSSTVGHSNYNYNRNVCKYFKGHLKKIPEKLIICKLHNNHSNFNNEVLFLRKFMKSQLTIKLFDIEMYFDENEFFDNTAIEIGSVAGSNDEFIDDNDHELRLLRQQQQQLKDLKESKLSSLIITEYYGENLDTNLNKFNNEKELFFLFRNICEKVKSLHDRKVVHSSLNPSNIICKETNPYKLRICDFENARNIGDLVYSAFRTSTYFSNNSHSPITFQSLNPIKTNYPSDDTMSSHDISDNNNIQVKVQVVTSTIVTSDDDNNHYQHNDIPNGDLTYQSNNICDATSTTTIISSPSSPSPPSPPPSLHINTNNLQHQLTSQNLQKNIPQFSIGFSAPEILLPQKLLLNPKSISSKLITFLENIKAKKSIDVFSLGSILYYLCTKKLLYESIEELERLVREKKSKRRKTDSNNNNNNNDDDDDDNNNNQDFKDYEINSLFKDNDGVISNEDIKEVICMCLKIDDDERWSIDDILASKFMNWNL</sequence>
<feature type="compositionally biased region" description="Low complexity" evidence="1">
    <location>
        <begin position="735"/>
        <end position="758"/>
    </location>
</feature>
<dbReference type="InterPro" id="IPR000719">
    <property type="entry name" value="Prot_kinase_dom"/>
</dbReference>
<reference evidence="3 4" key="1">
    <citation type="submission" date="2018-08" db="EMBL/GenBank/DDBJ databases">
        <title>Genome and evolution of the arbuscular mycorrhizal fungus Diversispora epigaea (formerly Glomus versiforme) and its bacterial endosymbionts.</title>
        <authorList>
            <person name="Sun X."/>
            <person name="Fei Z."/>
            <person name="Harrison M."/>
        </authorList>
    </citation>
    <scope>NUCLEOTIDE SEQUENCE [LARGE SCALE GENOMIC DNA]</scope>
    <source>
        <strain evidence="3 4">IT104</strain>
    </source>
</reference>
<dbReference type="AlphaFoldDB" id="A0A397JIC8"/>
<comment type="caution">
    <text evidence="3">The sequence shown here is derived from an EMBL/GenBank/DDBJ whole genome shotgun (WGS) entry which is preliminary data.</text>
</comment>